<dbReference type="EMBL" id="BLXT01008339">
    <property type="protein sequence ID" value="GFO47641.1"/>
    <property type="molecule type" value="Genomic_DNA"/>
</dbReference>
<feature type="domain" description="IgGFc-binding protein N-terminal" evidence="1">
    <location>
        <begin position="14"/>
        <end position="153"/>
    </location>
</feature>
<dbReference type="Proteomes" id="UP000735302">
    <property type="component" value="Unassembled WGS sequence"/>
</dbReference>
<dbReference type="PANTHER" id="PTHR46534:SF1">
    <property type="entry name" value="IGGFC-BINDING PROTEIN N-TERMINAL DOMAIN-CONTAINING PROTEIN"/>
    <property type="match status" value="1"/>
</dbReference>
<dbReference type="Pfam" id="PF17517">
    <property type="entry name" value="IgGFc_binding"/>
    <property type="match status" value="1"/>
</dbReference>
<dbReference type="AlphaFoldDB" id="A0AAV4DUX9"/>
<evidence type="ECO:0000313" key="3">
    <source>
        <dbReference type="Proteomes" id="UP000735302"/>
    </source>
</evidence>
<comment type="caution">
    <text evidence="2">The sequence shown here is derived from an EMBL/GenBank/DDBJ whole genome shotgun (WGS) entry which is preliminary data.</text>
</comment>
<protein>
    <submittedName>
        <fullName evidence="2">Laminin subunit alpha-1-like</fullName>
    </submittedName>
</protein>
<reference evidence="2 3" key="1">
    <citation type="journal article" date="2021" name="Elife">
        <title>Chloroplast acquisition without the gene transfer in kleptoplastic sea slugs, Plakobranchus ocellatus.</title>
        <authorList>
            <person name="Maeda T."/>
            <person name="Takahashi S."/>
            <person name="Yoshida T."/>
            <person name="Shimamura S."/>
            <person name="Takaki Y."/>
            <person name="Nagai Y."/>
            <person name="Toyoda A."/>
            <person name="Suzuki Y."/>
            <person name="Arimoto A."/>
            <person name="Ishii H."/>
            <person name="Satoh N."/>
            <person name="Nishiyama T."/>
            <person name="Hasebe M."/>
            <person name="Maruyama T."/>
            <person name="Minagawa J."/>
            <person name="Obokata J."/>
            <person name="Shigenobu S."/>
        </authorList>
    </citation>
    <scope>NUCLEOTIDE SEQUENCE [LARGE SCALE GENOMIC DNA]</scope>
</reference>
<evidence type="ECO:0000313" key="2">
    <source>
        <dbReference type="EMBL" id="GFO47641.1"/>
    </source>
</evidence>
<gene>
    <name evidence="2" type="ORF">PoB_007414600</name>
</gene>
<dbReference type="InterPro" id="IPR035234">
    <property type="entry name" value="IgGFc-bd_N"/>
</dbReference>
<sequence length="209" mass="22500">MACPKQGDLRSAIATRLIPDDALSVEYYAVTVCRSGICQIQISAVHAATTKVRIRVRLAGVTMIKFDDLDYENGEVICVQLKQFQSAQLQVEKGDLTGTHIVSDQPISVMSGGKFTKFIKRFNEDGLLEQLPPVRTWGRTHYAVQTPKSLGGAVSVIVTNLTQSQGHSMPVIVTSLTQSLGGTITVIVTNLTQSEGGIIPIIVTNSTAT</sequence>
<accession>A0AAV4DUX9</accession>
<name>A0AAV4DUX9_9GAST</name>
<organism evidence="2 3">
    <name type="scientific">Plakobranchus ocellatus</name>
    <dbReference type="NCBI Taxonomy" id="259542"/>
    <lineage>
        <taxon>Eukaryota</taxon>
        <taxon>Metazoa</taxon>
        <taxon>Spiralia</taxon>
        <taxon>Lophotrochozoa</taxon>
        <taxon>Mollusca</taxon>
        <taxon>Gastropoda</taxon>
        <taxon>Heterobranchia</taxon>
        <taxon>Euthyneura</taxon>
        <taxon>Panpulmonata</taxon>
        <taxon>Sacoglossa</taxon>
        <taxon>Placobranchoidea</taxon>
        <taxon>Plakobranchidae</taxon>
        <taxon>Plakobranchus</taxon>
    </lineage>
</organism>
<keyword evidence="3" id="KW-1185">Reference proteome</keyword>
<evidence type="ECO:0000259" key="1">
    <source>
        <dbReference type="Pfam" id="PF17517"/>
    </source>
</evidence>
<dbReference type="PANTHER" id="PTHR46534">
    <property type="entry name" value="IGGFC_BINDING DOMAIN-CONTAINING PROTEIN"/>
    <property type="match status" value="1"/>
</dbReference>
<proteinExistence type="predicted"/>